<dbReference type="GO" id="GO:0008080">
    <property type="term" value="F:N-acetyltransferase activity"/>
    <property type="evidence" value="ECO:0007669"/>
    <property type="project" value="InterPro"/>
</dbReference>
<dbReference type="PANTHER" id="PTHR13947">
    <property type="entry name" value="GNAT FAMILY N-ACETYLTRANSFERASE"/>
    <property type="match status" value="1"/>
</dbReference>
<dbReference type="RefSeq" id="WP_152754913.1">
    <property type="nucleotide sequence ID" value="NZ_WHNP01000001.1"/>
</dbReference>
<dbReference type="Proteomes" id="UP000484381">
    <property type="component" value="Unassembled WGS sequence"/>
</dbReference>
<evidence type="ECO:0000259" key="2">
    <source>
        <dbReference type="PROSITE" id="PS51186"/>
    </source>
</evidence>
<dbReference type="InterPro" id="IPR016181">
    <property type="entry name" value="Acyl_CoA_acyltransferase"/>
</dbReference>
<evidence type="ECO:0000313" key="3">
    <source>
        <dbReference type="EMBL" id="MPW15525.1"/>
    </source>
</evidence>
<protein>
    <submittedName>
        <fullName evidence="3">GNAT family N-acetyltransferase</fullName>
    </submittedName>
</protein>
<feature type="domain" description="N-acetyltransferase" evidence="2">
    <location>
        <begin position="6"/>
        <end position="150"/>
    </location>
</feature>
<gene>
    <name evidence="3" type="ORF">GCT13_01015</name>
</gene>
<dbReference type="EMBL" id="WHNP01000001">
    <property type="protein sequence ID" value="MPW15525.1"/>
    <property type="molecule type" value="Genomic_DNA"/>
</dbReference>
<dbReference type="CDD" id="cd04301">
    <property type="entry name" value="NAT_SF"/>
    <property type="match status" value="1"/>
</dbReference>
<dbReference type="Gene3D" id="3.40.630.30">
    <property type="match status" value="1"/>
</dbReference>
<dbReference type="InterPro" id="IPR050769">
    <property type="entry name" value="NAT_camello-type"/>
</dbReference>
<evidence type="ECO:0000313" key="4">
    <source>
        <dbReference type="Proteomes" id="UP000484381"/>
    </source>
</evidence>
<accession>A0A7X1TDQ0</accession>
<evidence type="ECO:0000256" key="1">
    <source>
        <dbReference type="ARBA" id="ARBA00022679"/>
    </source>
</evidence>
<reference evidence="3 4" key="1">
    <citation type="submission" date="2019-10" db="EMBL/GenBank/DDBJ databases">
        <title>Paraburkholderia sp. isolated from nodules of Mimosa pudica from Brazilian Atlantic Forest soils.</title>
        <authorList>
            <person name="Paulitsch F."/>
            <person name="Hungria M."/>
            <person name="Dall'Agnol R."/>
        </authorList>
    </citation>
    <scope>NUCLEOTIDE SEQUENCE [LARGE SCALE GENOMIC DNA]</scope>
    <source>
        <strain evidence="3 4">CNPSo 3157</strain>
    </source>
</reference>
<dbReference type="SUPFAM" id="SSF55729">
    <property type="entry name" value="Acyl-CoA N-acyltransferases (Nat)"/>
    <property type="match status" value="1"/>
</dbReference>
<dbReference type="Pfam" id="PF00583">
    <property type="entry name" value="Acetyltransf_1"/>
    <property type="match status" value="1"/>
</dbReference>
<dbReference type="InterPro" id="IPR000182">
    <property type="entry name" value="GNAT_dom"/>
</dbReference>
<organism evidence="3 4">
    <name type="scientific">Paraburkholderia franconis</name>
    <dbReference type="NCBI Taxonomy" id="2654983"/>
    <lineage>
        <taxon>Bacteria</taxon>
        <taxon>Pseudomonadati</taxon>
        <taxon>Pseudomonadota</taxon>
        <taxon>Betaproteobacteria</taxon>
        <taxon>Burkholderiales</taxon>
        <taxon>Burkholderiaceae</taxon>
        <taxon>Paraburkholderia</taxon>
    </lineage>
</organism>
<dbReference type="PANTHER" id="PTHR13947:SF37">
    <property type="entry name" value="LD18367P"/>
    <property type="match status" value="1"/>
</dbReference>
<dbReference type="PROSITE" id="PS51186">
    <property type="entry name" value="GNAT"/>
    <property type="match status" value="1"/>
</dbReference>
<dbReference type="AlphaFoldDB" id="A0A7X1TDQ0"/>
<sequence>MDDLDMKIRSARPEDMKAIRELLAGCSLPVEDVSDTAPIQFLVAANDGDAIAGCVGIETYGPVGLLRSLAVVADARGARIGHALVTAVENAARQEGIEELYLLTNTASLFFQGNAYQLVSRESVPLAVKQTTQFSMLCPASAVCMTKRISMQ</sequence>
<proteinExistence type="predicted"/>
<comment type="caution">
    <text evidence="3">The sequence shown here is derived from an EMBL/GenBank/DDBJ whole genome shotgun (WGS) entry which is preliminary data.</text>
</comment>
<keyword evidence="1 3" id="KW-0808">Transferase</keyword>
<dbReference type="NCBIfam" id="NF040501">
    <property type="entry name" value="resist_ArsN2"/>
    <property type="match status" value="1"/>
</dbReference>
<name>A0A7X1TDQ0_9BURK</name>
<keyword evidence="4" id="KW-1185">Reference proteome</keyword>